<reference evidence="3" key="1">
    <citation type="submission" date="2021-11" db="EMBL/GenBank/DDBJ databases">
        <authorList>
            <person name="Herlambang A."/>
            <person name="Guo Y."/>
            <person name="Takashima Y."/>
            <person name="Nishizawa T."/>
        </authorList>
    </citation>
    <scope>NUCLEOTIDE SEQUENCE</scope>
    <source>
        <strain evidence="3">E1425</strain>
    </source>
</reference>
<accession>A0A9P3LW94</accession>
<gene>
    <name evidence="3" type="ORF">EMPS_05162</name>
</gene>
<evidence type="ECO:0000256" key="2">
    <source>
        <dbReference type="SAM" id="SignalP"/>
    </source>
</evidence>
<reference evidence="3" key="2">
    <citation type="journal article" date="2022" name="Microbiol. Resour. Announc.">
        <title>Whole-Genome Sequence of Entomortierella parvispora E1425, a Mucoromycotan Fungus Associated with Burkholderiaceae-Related Endosymbiotic Bacteria.</title>
        <authorList>
            <person name="Herlambang A."/>
            <person name="Guo Y."/>
            <person name="Takashima Y."/>
            <person name="Narisawa K."/>
            <person name="Ohta H."/>
            <person name="Nishizawa T."/>
        </authorList>
    </citation>
    <scope>NUCLEOTIDE SEQUENCE</scope>
    <source>
        <strain evidence="3">E1425</strain>
    </source>
</reference>
<evidence type="ECO:0000313" key="4">
    <source>
        <dbReference type="Proteomes" id="UP000827284"/>
    </source>
</evidence>
<evidence type="ECO:0000256" key="1">
    <source>
        <dbReference type="SAM" id="MobiDB-lite"/>
    </source>
</evidence>
<sequence length="316" mass="33034">MKFSSCTLLISAALATLASAAPLISQDVTQVDATAHVLTKRCADCTHTDGLALDLIVKASADHYSAIAQNHLDNLMVEIDTAKVTSGTQDLPQEKAALTVAVQGKIDEAKKACSPEVLAPAIKATVTSNSNMDVPWSKKEEIENKMAELDILITNMVLDRIQANVNAEGLSKDCTEKMTNTDLVPAPEPAAPPPPAPVVAEPAPAPADAPVPVPAPVPAAQSCTECADPSGAQAGIDVAASVDSKFVCKTGCKDSNDAHTVLTLRVNLENEFQPRLAHFYNQEVPTACTEKRSTLLGGVLNLIANLNVEANANANA</sequence>
<feature type="compositionally biased region" description="Pro residues" evidence="1">
    <location>
        <begin position="186"/>
        <end position="207"/>
    </location>
</feature>
<feature type="signal peptide" evidence="2">
    <location>
        <begin position="1"/>
        <end position="20"/>
    </location>
</feature>
<keyword evidence="4" id="KW-1185">Reference proteome</keyword>
<organism evidence="3 4">
    <name type="scientific">Entomortierella parvispora</name>
    <dbReference type="NCBI Taxonomy" id="205924"/>
    <lineage>
        <taxon>Eukaryota</taxon>
        <taxon>Fungi</taxon>
        <taxon>Fungi incertae sedis</taxon>
        <taxon>Mucoromycota</taxon>
        <taxon>Mortierellomycotina</taxon>
        <taxon>Mortierellomycetes</taxon>
        <taxon>Mortierellales</taxon>
        <taxon>Mortierellaceae</taxon>
        <taxon>Entomortierella</taxon>
    </lineage>
</organism>
<keyword evidence="2" id="KW-0732">Signal</keyword>
<comment type="caution">
    <text evidence="3">The sequence shown here is derived from an EMBL/GenBank/DDBJ whole genome shotgun (WGS) entry which is preliminary data.</text>
</comment>
<proteinExistence type="predicted"/>
<protein>
    <submittedName>
        <fullName evidence="3">Uncharacterized protein</fullName>
    </submittedName>
</protein>
<feature type="chain" id="PRO_5040405904" evidence="2">
    <location>
        <begin position="21"/>
        <end position="316"/>
    </location>
</feature>
<dbReference type="Proteomes" id="UP000827284">
    <property type="component" value="Unassembled WGS sequence"/>
</dbReference>
<dbReference type="OrthoDB" id="2434892at2759"/>
<evidence type="ECO:0000313" key="3">
    <source>
        <dbReference type="EMBL" id="GJJ72804.1"/>
    </source>
</evidence>
<dbReference type="EMBL" id="BQFW01000007">
    <property type="protein sequence ID" value="GJJ72804.1"/>
    <property type="molecule type" value="Genomic_DNA"/>
</dbReference>
<dbReference type="AlphaFoldDB" id="A0A9P3LW94"/>
<name>A0A9P3LW94_9FUNG</name>
<feature type="region of interest" description="Disordered" evidence="1">
    <location>
        <begin position="183"/>
        <end position="207"/>
    </location>
</feature>